<evidence type="ECO:0000256" key="3">
    <source>
        <dbReference type="SAM" id="MobiDB-lite"/>
    </source>
</evidence>
<evidence type="ECO:0000256" key="1">
    <source>
        <dbReference type="ARBA" id="ARBA00023125"/>
    </source>
</evidence>
<dbReference type="InterPro" id="IPR009071">
    <property type="entry name" value="HMG_box_dom"/>
</dbReference>
<feature type="compositionally biased region" description="Pro residues" evidence="3">
    <location>
        <begin position="287"/>
        <end position="298"/>
    </location>
</feature>
<dbReference type="GO" id="GO:0005634">
    <property type="term" value="C:nucleus"/>
    <property type="evidence" value="ECO:0007669"/>
    <property type="project" value="UniProtKB-UniRule"/>
</dbReference>
<sequence length="325" mass="37227">MAKKPGRDPSAPKRNMSAYLLYQNSMRAQFKAMNPGMTFGQLAKYTSAMYSDISPSEKEAWVARAEADKSRYLQQLSSYIPPPGYDEKGDAIVSSMYTRPGRKGKPERDPNAPKRNLSAYLLYQNAMRNQFKRENPGMTFGQLAKYTSHMYKNLTPDEKATWEARAEQDKARFEAEMAVYVPPPGHDARGVLIMDQVPKKRTKRGPRDPAAPKRASGAYVFFTNEMRPQVLKEYPGIRFVELGKVMGERWRALAPEEKRRFEDMASEDKLRFQVQMQDYQANQEAAQPPPPPSPPPIPVSYDQMHYAPPQAHHFYDPYAAHYHHT</sequence>
<comment type="caution">
    <text evidence="5">The sequence shown here is derived from an EMBL/GenBank/DDBJ whole genome shotgun (WGS) entry which is preliminary data.</text>
</comment>
<proteinExistence type="predicted"/>
<protein>
    <recommendedName>
        <fullName evidence="4">HMG box domain-containing protein</fullName>
    </recommendedName>
</protein>
<keyword evidence="1 2" id="KW-0238">DNA-binding</keyword>
<dbReference type="FunFam" id="1.10.30.10:FF:000073">
    <property type="entry name" value="High mobility group protein 1 homolog"/>
    <property type="match status" value="1"/>
</dbReference>
<name>A0AAD2JIS8_9STRA</name>
<dbReference type="GO" id="GO:0003677">
    <property type="term" value="F:DNA binding"/>
    <property type="evidence" value="ECO:0007669"/>
    <property type="project" value="UniProtKB-UniRule"/>
</dbReference>
<dbReference type="PRINTS" id="PR00886">
    <property type="entry name" value="HIGHMOBLTY12"/>
</dbReference>
<accession>A0AAD2JIS8</accession>
<evidence type="ECO:0000256" key="2">
    <source>
        <dbReference type="PROSITE-ProRule" id="PRU00267"/>
    </source>
</evidence>
<dbReference type="InterPro" id="IPR050342">
    <property type="entry name" value="HMGB"/>
</dbReference>
<feature type="compositionally biased region" description="Polar residues" evidence="3">
    <location>
        <begin position="274"/>
        <end position="285"/>
    </location>
</feature>
<reference evidence="5" key="1">
    <citation type="submission" date="2023-08" db="EMBL/GenBank/DDBJ databases">
        <authorList>
            <person name="Audoor S."/>
            <person name="Bilcke G."/>
        </authorList>
    </citation>
    <scope>NUCLEOTIDE SEQUENCE</scope>
</reference>
<dbReference type="PROSITE" id="PS50118">
    <property type="entry name" value="HMG_BOX_2"/>
    <property type="match status" value="3"/>
</dbReference>
<feature type="region of interest" description="Disordered" evidence="3">
    <location>
        <begin position="274"/>
        <end position="299"/>
    </location>
</feature>
<dbReference type="Gene3D" id="1.10.30.10">
    <property type="entry name" value="High mobility group box domain"/>
    <property type="match status" value="3"/>
</dbReference>
<dbReference type="InterPro" id="IPR036910">
    <property type="entry name" value="HMG_box_dom_sf"/>
</dbReference>
<feature type="domain" description="HMG box" evidence="4">
    <location>
        <begin position="113"/>
        <end position="181"/>
    </location>
</feature>
<dbReference type="Proteomes" id="UP001295423">
    <property type="component" value="Unassembled WGS sequence"/>
</dbReference>
<evidence type="ECO:0000259" key="4">
    <source>
        <dbReference type="PROSITE" id="PS50118"/>
    </source>
</evidence>
<dbReference type="PANTHER" id="PTHR48112">
    <property type="entry name" value="HIGH MOBILITY GROUP PROTEIN DSP1"/>
    <property type="match status" value="1"/>
</dbReference>
<feature type="domain" description="HMG box" evidence="4">
    <location>
        <begin position="12"/>
        <end position="80"/>
    </location>
</feature>
<gene>
    <name evidence="5" type="ORF">CYCCA115_LOCUS13999</name>
</gene>
<feature type="domain" description="HMG box" evidence="4">
    <location>
        <begin position="212"/>
        <end position="280"/>
    </location>
</feature>
<feature type="region of interest" description="Disordered" evidence="3">
    <location>
        <begin position="96"/>
        <end position="115"/>
    </location>
</feature>
<dbReference type="SUPFAM" id="SSF47095">
    <property type="entry name" value="HMG-box"/>
    <property type="match status" value="3"/>
</dbReference>
<keyword evidence="2" id="KW-0539">Nucleus</keyword>
<dbReference type="EMBL" id="CAKOGP040001825">
    <property type="protein sequence ID" value="CAJ1953376.1"/>
    <property type="molecule type" value="Genomic_DNA"/>
</dbReference>
<keyword evidence="6" id="KW-1185">Reference proteome</keyword>
<dbReference type="PANTHER" id="PTHR48112:SF15">
    <property type="entry name" value="HMG BOX DOMAIN-CONTAINING PROTEIN"/>
    <property type="match status" value="1"/>
</dbReference>
<dbReference type="Pfam" id="PF00505">
    <property type="entry name" value="HMG_box"/>
    <property type="match status" value="3"/>
</dbReference>
<dbReference type="AlphaFoldDB" id="A0AAD2JIS8"/>
<organism evidence="5 6">
    <name type="scientific">Cylindrotheca closterium</name>
    <dbReference type="NCBI Taxonomy" id="2856"/>
    <lineage>
        <taxon>Eukaryota</taxon>
        <taxon>Sar</taxon>
        <taxon>Stramenopiles</taxon>
        <taxon>Ochrophyta</taxon>
        <taxon>Bacillariophyta</taxon>
        <taxon>Bacillariophyceae</taxon>
        <taxon>Bacillariophycidae</taxon>
        <taxon>Bacillariales</taxon>
        <taxon>Bacillariaceae</taxon>
        <taxon>Cylindrotheca</taxon>
    </lineage>
</organism>
<evidence type="ECO:0000313" key="6">
    <source>
        <dbReference type="Proteomes" id="UP001295423"/>
    </source>
</evidence>
<feature type="DNA-binding region" description="HMG box" evidence="2">
    <location>
        <begin position="212"/>
        <end position="280"/>
    </location>
</feature>
<dbReference type="SMART" id="SM00398">
    <property type="entry name" value="HMG"/>
    <property type="match status" value="3"/>
</dbReference>
<feature type="DNA-binding region" description="HMG box" evidence="2">
    <location>
        <begin position="113"/>
        <end position="181"/>
    </location>
</feature>
<feature type="DNA-binding region" description="HMG box" evidence="2">
    <location>
        <begin position="12"/>
        <end position="80"/>
    </location>
</feature>
<evidence type="ECO:0000313" key="5">
    <source>
        <dbReference type="EMBL" id="CAJ1953376.1"/>
    </source>
</evidence>